<dbReference type="STRING" id="34506.A0A090LHB4"/>
<evidence type="ECO:0000313" key="2">
    <source>
        <dbReference type="Proteomes" id="UP000035682"/>
    </source>
</evidence>
<dbReference type="CTD" id="36379888"/>
<gene>
    <name evidence="1 3 4" type="ORF">SRAE_2000218500</name>
</gene>
<dbReference type="GeneID" id="36379888"/>
<dbReference type="EMBL" id="LN609529">
    <property type="protein sequence ID" value="CEF67523.1"/>
    <property type="molecule type" value="Genomic_DNA"/>
</dbReference>
<dbReference type="AlphaFoldDB" id="A0A090LHB4"/>
<reference evidence="3" key="2">
    <citation type="submission" date="2020-12" db="UniProtKB">
        <authorList>
            <consortium name="WormBaseParasite"/>
        </authorList>
    </citation>
    <scope>IDENTIFICATION</scope>
</reference>
<dbReference type="RefSeq" id="XP_024506723.1">
    <property type="nucleotide sequence ID" value="XM_024653225.1"/>
</dbReference>
<evidence type="ECO:0000313" key="3">
    <source>
        <dbReference type="WBParaSite" id="SRAE_2000218500.1"/>
    </source>
</evidence>
<name>A0A090LHB4_STRRB</name>
<organism evidence="1">
    <name type="scientific">Strongyloides ratti</name>
    <name type="common">Parasitic roundworm</name>
    <dbReference type="NCBI Taxonomy" id="34506"/>
    <lineage>
        <taxon>Eukaryota</taxon>
        <taxon>Metazoa</taxon>
        <taxon>Ecdysozoa</taxon>
        <taxon>Nematoda</taxon>
        <taxon>Chromadorea</taxon>
        <taxon>Rhabditida</taxon>
        <taxon>Tylenchina</taxon>
        <taxon>Panagrolaimomorpha</taxon>
        <taxon>Strongyloidoidea</taxon>
        <taxon>Strongyloididae</taxon>
        <taxon>Strongyloides</taxon>
    </lineage>
</organism>
<reference evidence="1 2" key="1">
    <citation type="submission" date="2014-09" db="EMBL/GenBank/DDBJ databases">
        <authorList>
            <person name="Martin A.A."/>
        </authorList>
    </citation>
    <scope>NUCLEOTIDE SEQUENCE</scope>
    <source>
        <strain evidence="2">ED321</strain>
        <strain evidence="1">ED321 Heterogonic</strain>
    </source>
</reference>
<evidence type="ECO:0000313" key="1">
    <source>
        <dbReference type="EMBL" id="CEF67523.1"/>
    </source>
</evidence>
<dbReference type="WBParaSite" id="SRAE_2000218500.1">
    <property type="protein sequence ID" value="SRAE_2000218500.1"/>
    <property type="gene ID" value="WBGene00262394"/>
</dbReference>
<sequence>MVSSRKSLCVLDVPSIPSPIKPVGSDSFVDDLEPMTILDDEDNNPLEYKPPNCNSANHELNVSFIESSGSQGSSLLSSCDLGRPMLPGRETESFITTDTSTEAEEQLVEEVCNVVTKSIPSNRLFVNLEEKSRFHNNTGNFNNHSYLATQKVHCNDNSTVVIDAINNDIRVISSLLYEGGFRKWSLDEFDLSNMDVSSEIWKRKMIQCRTDIIKEFEKDQMETIYLVQFRQFIQRHSHLENARKAMSELEKFDELHCLVNRARNMWMQQLLFNIAKISKIEFERFAEKTLKFDFNGIDKQSLIDCISLIKRDFNVVDKLNTLPSEDIKNTSFLKHQIDTSLEQLNKETTRNGLENCIDKNNTNIKHPIDELKKNGNSVVPFEDKTSPKEKKPRRFMGMLQRIIKFFRRKR</sequence>
<evidence type="ECO:0000313" key="4">
    <source>
        <dbReference type="WormBase" id="SRAE_2000218500"/>
    </source>
</evidence>
<dbReference type="WormBase" id="SRAE_2000218500">
    <property type="protein sequence ID" value="SRP02250"/>
    <property type="gene ID" value="WBGene00262394"/>
</dbReference>
<proteinExistence type="predicted"/>
<protein>
    <submittedName>
        <fullName evidence="1 3">Uncharacterized protein</fullName>
    </submittedName>
</protein>
<keyword evidence="2" id="KW-1185">Reference proteome</keyword>
<dbReference type="Proteomes" id="UP000035682">
    <property type="component" value="Unplaced"/>
</dbReference>
<accession>A0A090LHB4</accession>